<organism evidence="2 3">
    <name type="scientific">Phaeocystidibacter marisrubri</name>
    <dbReference type="NCBI Taxonomy" id="1577780"/>
    <lineage>
        <taxon>Bacteria</taxon>
        <taxon>Pseudomonadati</taxon>
        <taxon>Bacteroidota</taxon>
        <taxon>Flavobacteriia</taxon>
        <taxon>Flavobacteriales</taxon>
        <taxon>Phaeocystidibacteraceae</taxon>
        <taxon>Phaeocystidibacter</taxon>
    </lineage>
</organism>
<evidence type="ECO:0000313" key="3">
    <source>
        <dbReference type="Proteomes" id="UP000484164"/>
    </source>
</evidence>
<dbReference type="CDD" id="cd10447">
    <property type="entry name" value="GIY-YIG_unchar_2"/>
    <property type="match status" value="1"/>
</dbReference>
<evidence type="ECO:0000313" key="2">
    <source>
        <dbReference type="EMBL" id="KAB2815825.1"/>
    </source>
</evidence>
<dbReference type="InterPro" id="IPR000305">
    <property type="entry name" value="GIY-YIG_endonuc"/>
</dbReference>
<dbReference type="Proteomes" id="UP000484164">
    <property type="component" value="Unassembled WGS sequence"/>
</dbReference>
<dbReference type="EMBL" id="WBVQ01000002">
    <property type="protein sequence ID" value="KAB2815825.1"/>
    <property type="molecule type" value="Genomic_DNA"/>
</dbReference>
<sequence>MKSKRGISISQYLTSGDANGVVCGYLSNWTGQCVRFPRNLLKSAQERDELQRPGVYFLIGSDPDDLSQSLVYVGESENLAERLSNHARDAKKEFWEKTIVFSSKDEILTKGHVRYLETRLINELTNAKRLNLVNNGALKDPKLPEIGRDEMEAYLDNLRLLMPMMGFDFWEEDDRDLLPKKQRQLLFAKLTRPSVEAKGYLTPTGFKVLAGSQMGREPRPSFSKGYKALRDRLISKGFVGVDFQFVSDYEFSSPSAAISIIAGMSLNGRDYWKDERGRSLNEMES</sequence>
<reference evidence="2 3" key="1">
    <citation type="submission" date="2019-10" db="EMBL/GenBank/DDBJ databases">
        <title>Genome sequence of Phaeocystidibacter marisrubri JCM30614 (type strain).</title>
        <authorList>
            <person name="Bowman J.P."/>
        </authorList>
    </citation>
    <scope>NUCLEOTIDE SEQUENCE [LARGE SCALE GENOMIC DNA]</scope>
    <source>
        <strain evidence="2 3">JCM 30614</strain>
    </source>
</reference>
<keyword evidence="3" id="KW-1185">Reference proteome</keyword>
<accession>A0A6L3ZDA5</accession>
<protein>
    <submittedName>
        <fullName evidence="2">GIY-YIG nuclease family protein</fullName>
    </submittedName>
</protein>
<dbReference type="RefSeq" id="WP_151693254.1">
    <property type="nucleotide sequence ID" value="NZ_BMGX01000001.1"/>
</dbReference>
<dbReference type="InterPro" id="IPR025579">
    <property type="entry name" value="DUF4357"/>
</dbReference>
<comment type="caution">
    <text evidence="2">The sequence shown here is derived from an EMBL/GenBank/DDBJ whole genome shotgun (WGS) entry which is preliminary data.</text>
</comment>
<dbReference type="OrthoDB" id="2656488at2"/>
<feature type="domain" description="GIY-YIG" evidence="1">
    <location>
        <begin position="51"/>
        <end position="132"/>
    </location>
</feature>
<dbReference type="PROSITE" id="PS50164">
    <property type="entry name" value="GIY_YIG"/>
    <property type="match status" value="1"/>
</dbReference>
<proteinExistence type="predicted"/>
<name>A0A6L3ZDA5_9FLAO</name>
<evidence type="ECO:0000259" key="1">
    <source>
        <dbReference type="PROSITE" id="PS50164"/>
    </source>
</evidence>
<dbReference type="Pfam" id="PF14267">
    <property type="entry name" value="DUF4357"/>
    <property type="match status" value="1"/>
</dbReference>
<dbReference type="AlphaFoldDB" id="A0A6L3ZDA5"/>
<dbReference type="Pfam" id="PF01541">
    <property type="entry name" value="GIY-YIG"/>
    <property type="match status" value="1"/>
</dbReference>
<gene>
    <name evidence="2" type="ORF">F8C82_09000</name>
</gene>